<dbReference type="KEGG" id="gso:PH603_09310"/>
<dbReference type="Pfam" id="PF13432">
    <property type="entry name" value="TPR_16"/>
    <property type="match status" value="1"/>
</dbReference>
<feature type="repeat" description="TPR" evidence="1">
    <location>
        <begin position="69"/>
        <end position="102"/>
    </location>
</feature>
<evidence type="ECO:0000313" key="4">
    <source>
        <dbReference type="Proteomes" id="UP001217500"/>
    </source>
</evidence>
<sequence>MTFLNLRKSITGAALCALLAAPVVAAQTAPQYQALSKDLVTQAEAALAKDAADAQLLFERALVADPANVEALVGLGHAFEEQGKLGRSLKYYRQALEIRPNNVVALESQALAFLKRKLPDRAERNRARIAEICANDCPSLDKVTAAIEAHHAAAEAADAKSKMADATPATEGR</sequence>
<proteinExistence type="predicted"/>
<organism evidence="3 4">
    <name type="scientific">Gimibacter soli</name>
    <dbReference type="NCBI Taxonomy" id="3024400"/>
    <lineage>
        <taxon>Bacteria</taxon>
        <taxon>Pseudomonadati</taxon>
        <taxon>Pseudomonadota</taxon>
        <taxon>Alphaproteobacteria</taxon>
        <taxon>Kordiimonadales</taxon>
        <taxon>Temperatibacteraceae</taxon>
        <taxon>Gimibacter</taxon>
    </lineage>
</organism>
<gene>
    <name evidence="3" type="ORF">PH603_09310</name>
</gene>
<dbReference type="SMART" id="SM00028">
    <property type="entry name" value="TPR"/>
    <property type="match status" value="1"/>
</dbReference>
<feature type="signal peptide" evidence="2">
    <location>
        <begin position="1"/>
        <end position="25"/>
    </location>
</feature>
<dbReference type="InterPro" id="IPR011990">
    <property type="entry name" value="TPR-like_helical_dom_sf"/>
</dbReference>
<dbReference type="PROSITE" id="PS50293">
    <property type="entry name" value="TPR_REGION"/>
    <property type="match status" value="1"/>
</dbReference>
<evidence type="ECO:0000313" key="3">
    <source>
        <dbReference type="EMBL" id="WCL52735.1"/>
    </source>
</evidence>
<evidence type="ECO:0000256" key="1">
    <source>
        <dbReference type="PROSITE-ProRule" id="PRU00339"/>
    </source>
</evidence>
<keyword evidence="4" id="KW-1185">Reference proteome</keyword>
<protein>
    <submittedName>
        <fullName evidence="3">Tetratricopeptide repeat protein</fullName>
    </submittedName>
</protein>
<name>A0AAE9XPU7_9PROT</name>
<keyword evidence="2" id="KW-0732">Signal</keyword>
<dbReference type="EMBL" id="CP116805">
    <property type="protein sequence ID" value="WCL52735.1"/>
    <property type="molecule type" value="Genomic_DNA"/>
</dbReference>
<dbReference type="InterPro" id="IPR019734">
    <property type="entry name" value="TPR_rpt"/>
</dbReference>
<dbReference type="RefSeq" id="WP_289502108.1">
    <property type="nucleotide sequence ID" value="NZ_CP116805.1"/>
</dbReference>
<evidence type="ECO:0000256" key="2">
    <source>
        <dbReference type="SAM" id="SignalP"/>
    </source>
</evidence>
<reference evidence="3" key="1">
    <citation type="submission" date="2023-01" db="EMBL/GenBank/DDBJ databases">
        <title>The genome sequence of Kordiimonadaceae bacterium 6D33.</title>
        <authorList>
            <person name="Liu Y."/>
        </authorList>
    </citation>
    <scope>NUCLEOTIDE SEQUENCE</scope>
    <source>
        <strain evidence="3">6D33</strain>
    </source>
</reference>
<feature type="chain" id="PRO_5042232314" evidence="2">
    <location>
        <begin position="26"/>
        <end position="173"/>
    </location>
</feature>
<dbReference type="SUPFAM" id="SSF48452">
    <property type="entry name" value="TPR-like"/>
    <property type="match status" value="1"/>
</dbReference>
<dbReference type="Gene3D" id="1.25.40.10">
    <property type="entry name" value="Tetratricopeptide repeat domain"/>
    <property type="match status" value="1"/>
</dbReference>
<dbReference type="PROSITE" id="PS50005">
    <property type="entry name" value="TPR"/>
    <property type="match status" value="1"/>
</dbReference>
<keyword evidence="1" id="KW-0802">TPR repeat</keyword>
<dbReference type="AlphaFoldDB" id="A0AAE9XPU7"/>
<accession>A0AAE9XPU7</accession>
<dbReference type="Proteomes" id="UP001217500">
    <property type="component" value="Chromosome"/>
</dbReference>